<comment type="similarity">
    <text evidence="1 3">Belongs to the N-Me-Phe pilin family.</text>
</comment>
<protein>
    <submittedName>
        <fullName evidence="5">Pilin</fullName>
    </submittedName>
</protein>
<dbReference type="GO" id="GO:0044096">
    <property type="term" value="C:type IV pilus"/>
    <property type="evidence" value="ECO:0007669"/>
    <property type="project" value="TreeGrafter"/>
</dbReference>
<dbReference type="AlphaFoldDB" id="A0A418X5V5"/>
<gene>
    <name evidence="5" type="ORF">D3870_03505</name>
</gene>
<evidence type="ECO:0000256" key="1">
    <source>
        <dbReference type="ARBA" id="ARBA00005233"/>
    </source>
</evidence>
<dbReference type="Proteomes" id="UP000285190">
    <property type="component" value="Unassembled WGS sequence"/>
</dbReference>
<evidence type="ECO:0000256" key="3">
    <source>
        <dbReference type="RuleBase" id="RU000389"/>
    </source>
</evidence>
<dbReference type="SUPFAM" id="SSF54523">
    <property type="entry name" value="Pili subunits"/>
    <property type="match status" value="1"/>
</dbReference>
<dbReference type="PANTHER" id="PTHR30093:SF34">
    <property type="entry name" value="PREPILIN PEPTIDASE-DEPENDENT PROTEIN D"/>
    <property type="match status" value="1"/>
</dbReference>
<evidence type="ECO:0000256" key="4">
    <source>
        <dbReference type="SAM" id="Phobius"/>
    </source>
</evidence>
<dbReference type="Gene3D" id="3.30.700.10">
    <property type="entry name" value="Glycoprotein, Type 4 Pilin"/>
    <property type="match status" value="1"/>
</dbReference>
<dbReference type="InterPro" id="IPR045584">
    <property type="entry name" value="Pilin-like"/>
</dbReference>
<evidence type="ECO:0000313" key="6">
    <source>
        <dbReference type="Proteomes" id="UP000285190"/>
    </source>
</evidence>
<keyword evidence="4" id="KW-0812">Transmembrane</keyword>
<dbReference type="InterPro" id="IPR012902">
    <property type="entry name" value="N_methyl_site"/>
</dbReference>
<dbReference type="EMBL" id="QYUN01000002">
    <property type="protein sequence ID" value="RJG07809.1"/>
    <property type="molecule type" value="Genomic_DNA"/>
</dbReference>
<dbReference type="GO" id="GO:0043107">
    <property type="term" value="P:type IV pilus-dependent motility"/>
    <property type="evidence" value="ECO:0007669"/>
    <property type="project" value="TreeGrafter"/>
</dbReference>
<dbReference type="PANTHER" id="PTHR30093">
    <property type="entry name" value="GENERAL SECRETION PATHWAY PROTEIN G"/>
    <property type="match status" value="1"/>
</dbReference>
<evidence type="ECO:0000313" key="5">
    <source>
        <dbReference type="EMBL" id="RJG07809.1"/>
    </source>
</evidence>
<comment type="caution">
    <text evidence="5">The sequence shown here is derived from an EMBL/GenBank/DDBJ whole genome shotgun (WGS) entry which is preliminary data.</text>
</comment>
<evidence type="ECO:0000256" key="2">
    <source>
        <dbReference type="ARBA" id="ARBA00022481"/>
    </source>
</evidence>
<dbReference type="Pfam" id="PF07963">
    <property type="entry name" value="N_methyl"/>
    <property type="match status" value="1"/>
</dbReference>
<dbReference type="InterPro" id="IPR001082">
    <property type="entry name" value="Pilin"/>
</dbReference>
<sequence>MKMIQRAQRGFTLIELMIVVAIIGILAAVAIPQYQDYVVRAKLSKVATAVDPVKLAVAQMMQENGGAMQSGFAADSWGSLGLAASGPTLTNEVVSYNVSTAGVITAVLQNIKATVIDSKNITWTPNITAGGTAITWTVGSTSTEAVVTNAIGKWH</sequence>
<dbReference type="NCBIfam" id="TIGR02532">
    <property type="entry name" value="IV_pilin_GFxxxE"/>
    <property type="match status" value="1"/>
</dbReference>
<keyword evidence="2" id="KW-0488">Methylation</keyword>
<dbReference type="Pfam" id="PF00114">
    <property type="entry name" value="Pilin"/>
    <property type="match status" value="1"/>
</dbReference>
<accession>A0A418X5V5</accession>
<keyword evidence="3" id="KW-0281">Fimbrium</keyword>
<keyword evidence="4" id="KW-0472">Membrane</keyword>
<reference evidence="5 6" key="1">
    <citation type="submission" date="2018-09" db="EMBL/GenBank/DDBJ databases">
        <authorList>
            <person name="Zhu H."/>
        </authorList>
    </citation>
    <scope>NUCLEOTIDE SEQUENCE [LARGE SCALE GENOMIC DNA]</scope>
    <source>
        <strain evidence="5 6">K2R10-39</strain>
    </source>
</reference>
<feature type="transmembrane region" description="Helical" evidence="4">
    <location>
        <begin position="12"/>
        <end position="31"/>
    </location>
</feature>
<keyword evidence="4" id="KW-1133">Transmembrane helix</keyword>
<dbReference type="GO" id="GO:0007155">
    <property type="term" value="P:cell adhesion"/>
    <property type="evidence" value="ECO:0007669"/>
    <property type="project" value="InterPro"/>
</dbReference>
<organism evidence="5 6">
    <name type="scientific">Noviherbaspirillum cavernae</name>
    <dbReference type="NCBI Taxonomy" id="2320862"/>
    <lineage>
        <taxon>Bacteria</taxon>
        <taxon>Pseudomonadati</taxon>
        <taxon>Pseudomonadota</taxon>
        <taxon>Betaproteobacteria</taxon>
        <taxon>Burkholderiales</taxon>
        <taxon>Oxalobacteraceae</taxon>
        <taxon>Noviherbaspirillum</taxon>
    </lineage>
</organism>
<name>A0A418X5V5_9BURK</name>
<dbReference type="PROSITE" id="PS00409">
    <property type="entry name" value="PROKAR_NTER_METHYL"/>
    <property type="match status" value="1"/>
</dbReference>
<keyword evidence="6" id="KW-1185">Reference proteome</keyword>
<proteinExistence type="inferred from homology"/>